<dbReference type="EMBL" id="JABBNU010000010">
    <property type="protein sequence ID" value="NMM49878.1"/>
    <property type="molecule type" value="Genomic_DNA"/>
</dbReference>
<accession>A0A848J3H5</accession>
<protein>
    <submittedName>
        <fullName evidence="2">TonB-dependent receptor</fullName>
    </submittedName>
</protein>
<keyword evidence="2" id="KW-0675">Receptor</keyword>
<organism evidence="2 3">
    <name type="scientific">Marinigracilibium pacificum</name>
    <dbReference type="NCBI Taxonomy" id="2729599"/>
    <lineage>
        <taxon>Bacteria</taxon>
        <taxon>Pseudomonadati</taxon>
        <taxon>Bacteroidota</taxon>
        <taxon>Cytophagia</taxon>
        <taxon>Cytophagales</taxon>
        <taxon>Flammeovirgaceae</taxon>
        <taxon>Marinigracilibium</taxon>
    </lineage>
</organism>
<gene>
    <name evidence="2" type="ORF">HH304_15830</name>
</gene>
<reference evidence="2 3" key="1">
    <citation type="submission" date="2020-04" db="EMBL/GenBank/DDBJ databases">
        <title>Flammeovirgaceae bacterium KN852 isolated from deep sea.</title>
        <authorList>
            <person name="Zhang D.-C."/>
        </authorList>
    </citation>
    <scope>NUCLEOTIDE SEQUENCE [LARGE SCALE GENOMIC DNA]</scope>
    <source>
        <strain evidence="2 3">KN852</strain>
    </source>
</reference>
<dbReference type="Gene3D" id="2.170.130.10">
    <property type="entry name" value="TonB-dependent receptor, plug domain"/>
    <property type="match status" value="1"/>
</dbReference>
<evidence type="ECO:0000313" key="3">
    <source>
        <dbReference type="Proteomes" id="UP000559010"/>
    </source>
</evidence>
<dbReference type="Pfam" id="PF07715">
    <property type="entry name" value="Plug"/>
    <property type="match status" value="1"/>
</dbReference>
<dbReference type="RefSeq" id="WP_169683422.1">
    <property type="nucleotide sequence ID" value="NZ_JABBNU010000010.1"/>
</dbReference>
<feature type="domain" description="TonB-dependent receptor plug" evidence="1">
    <location>
        <begin position="134"/>
        <end position="213"/>
    </location>
</feature>
<comment type="caution">
    <text evidence="2">The sequence shown here is derived from an EMBL/GenBank/DDBJ whole genome shotgun (WGS) entry which is preliminary data.</text>
</comment>
<dbReference type="Proteomes" id="UP000559010">
    <property type="component" value="Unassembled WGS sequence"/>
</dbReference>
<dbReference type="SUPFAM" id="SSF56935">
    <property type="entry name" value="Porins"/>
    <property type="match status" value="1"/>
</dbReference>
<name>A0A848J3H5_9BACT</name>
<evidence type="ECO:0000259" key="1">
    <source>
        <dbReference type="Pfam" id="PF07715"/>
    </source>
</evidence>
<sequence>MINKASLILYFLLIFCFQAISQDERLVIKILLEEDSLPLVGAVLIVNDIPLSISDEKGDMLVKEKWFGPPNRTYLKHILIDTTFFNRVPESTIFLKAKNTNLKEFEIRANKEKEDQSLEELSTSAGSQFTLINQSFSQFLQTIPGVIVNNDLSNQYAVRGGNYDENLIYINDFEIVRPQITRQGQQEGLGAINQQLLSQVDFSTGGWNAKYGDKLSSLLIARYDPFESEFIKGDISFLGFSGAVSKELINDKLGIRTGFRYKNNVPVISGFGTAGDFSANSIDWQASIDYKWKKNDNNYRMTLYPYIYDNSFNSEPTQKEVEFGTFSNPVRFDVAFDGSSKYEASAAGLGYRISMNTEYWYHDFTAEGQYTGEQEFINLESGYRLCDIDNNPASNSFNQCTAIRGLGTEFEYARNKLIYDKVRFTTNHLFSKNNFIFKTGLSYKTESYSGYTDEYYFLDSAGYVNNIQTVNSDIDIKDSKVALYADYRRQNKKFSYNIGIRGLYWDFGNDFFIMPRAQFSYNIDRKNSIFFNTGRYVQPPSYRAYFNPEGNLGTNVVAQESWHFIIGSNHRLIVGDKLFKLKNEFFYKHLPTLTPFVIDDIRLVYDADRISEGYSTGIESRISGEFVPGTESWLSISLLSTRERSKEGESSYGRRATDQRLNMAFYLEDHMPFDNSFKIAVKGNFTTGLPFRPPGDPFGTNTFTGDYFIRTDIGIGKEFYGKTDSDKKTWQVMLEIINLFGRQNTINYQWVQQIDRSYIGVPENLPGRIVNLSISMDITYQ</sequence>
<proteinExistence type="predicted"/>
<dbReference type="InterPro" id="IPR012910">
    <property type="entry name" value="Plug_dom"/>
</dbReference>
<evidence type="ECO:0000313" key="2">
    <source>
        <dbReference type="EMBL" id="NMM49878.1"/>
    </source>
</evidence>
<keyword evidence="3" id="KW-1185">Reference proteome</keyword>
<dbReference type="InterPro" id="IPR037066">
    <property type="entry name" value="Plug_dom_sf"/>
</dbReference>
<dbReference type="AlphaFoldDB" id="A0A848J3H5"/>